<dbReference type="EMBL" id="CM023482">
    <property type="protein sequence ID" value="KAH6938187.1"/>
    <property type="molecule type" value="Genomic_DNA"/>
</dbReference>
<organism evidence="1 2">
    <name type="scientific">Hyalomma asiaticum</name>
    <name type="common">Tick</name>
    <dbReference type="NCBI Taxonomy" id="266040"/>
    <lineage>
        <taxon>Eukaryota</taxon>
        <taxon>Metazoa</taxon>
        <taxon>Ecdysozoa</taxon>
        <taxon>Arthropoda</taxon>
        <taxon>Chelicerata</taxon>
        <taxon>Arachnida</taxon>
        <taxon>Acari</taxon>
        <taxon>Parasitiformes</taxon>
        <taxon>Ixodida</taxon>
        <taxon>Ixodoidea</taxon>
        <taxon>Ixodidae</taxon>
        <taxon>Hyalomminae</taxon>
        <taxon>Hyalomma</taxon>
    </lineage>
</organism>
<comment type="caution">
    <text evidence="1">The sequence shown here is derived from an EMBL/GenBank/DDBJ whole genome shotgun (WGS) entry which is preliminary data.</text>
</comment>
<evidence type="ECO:0000313" key="2">
    <source>
        <dbReference type="Proteomes" id="UP000821845"/>
    </source>
</evidence>
<proteinExistence type="predicted"/>
<reference evidence="1" key="1">
    <citation type="submission" date="2020-05" db="EMBL/GenBank/DDBJ databases">
        <title>Large-scale comparative analyses of tick genomes elucidate their genetic diversity and vector capacities.</title>
        <authorList>
            <person name="Jia N."/>
            <person name="Wang J."/>
            <person name="Shi W."/>
            <person name="Du L."/>
            <person name="Sun Y."/>
            <person name="Zhan W."/>
            <person name="Jiang J."/>
            <person name="Wang Q."/>
            <person name="Zhang B."/>
            <person name="Ji P."/>
            <person name="Sakyi L.B."/>
            <person name="Cui X."/>
            <person name="Yuan T."/>
            <person name="Jiang B."/>
            <person name="Yang W."/>
            <person name="Lam T.T.-Y."/>
            <person name="Chang Q."/>
            <person name="Ding S."/>
            <person name="Wang X."/>
            <person name="Zhu J."/>
            <person name="Ruan X."/>
            <person name="Zhao L."/>
            <person name="Wei J."/>
            <person name="Que T."/>
            <person name="Du C."/>
            <person name="Cheng J."/>
            <person name="Dai P."/>
            <person name="Han X."/>
            <person name="Huang E."/>
            <person name="Gao Y."/>
            <person name="Liu J."/>
            <person name="Shao H."/>
            <person name="Ye R."/>
            <person name="Li L."/>
            <person name="Wei W."/>
            <person name="Wang X."/>
            <person name="Wang C."/>
            <person name="Yang T."/>
            <person name="Huo Q."/>
            <person name="Li W."/>
            <person name="Guo W."/>
            <person name="Chen H."/>
            <person name="Zhou L."/>
            <person name="Ni X."/>
            <person name="Tian J."/>
            <person name="Zhou Y."/>
            <person name="Sheng Y."/>
            <person name="Liu T."/>
            <person name="Pan Y."/>
            <person name="Xia L."/>
            <person name="Li J."/>
            <person name="Zhao F."/>
            <person name="Cao W."/>
        </authorList>
    </citation>
    <scope>NUCLEOTIDE SEQUENCE</scope>
    <source>
        <strain evidence="1">Hyas-2018</strain>
    </source>
</reference>
<evidence type="ECO:0000313" key="1">
    <source>
        <dbReference type="EMBL" id="KAH6938187.1"/>
    </source>
</evidence>
<name>A0ACB7SVX8_HYAAI</name>
<protein>
    <submittedName>
        <fullName evidence="1">Uncharacterized protein</fullName>
    </submittedName>
</protein>
<keyword evidence="2" id="KW-1185">Reference proteome</keyword>
<accession>A0ACB7SVX8</accession>
<dbReference type="Proteomes" id="UP000821845">
    <property type="component" value="Chromosome 2"/>
</dbReference>
<gene>
    <name evidence="1" type="ORF">HPB50_007359</name>
</gene>
<sequence length="456" mass="50350">MVQSTATGDSHATTRAGRPNCADGVMFPHRRMPCHITILYVYSIISLTALFHATLVAAEIVAISHRNSTPEIKHFFDQELSFSAMVPDEGVPGLLTIASPLAACQPIAPPPFPSNDSFAWFVLIARFECGLSDKARFAQEAGYDVAVIYDRKAHNSGPFETHITPEPKYYPVRGNGLKDTDDLNIYAVIVSEETGIRLKRYTYKDDYEVKLYPESFQSIFSYLLPFLVIVGICILGLLVFVLVRCIRDWRKKRKSRLSRKFLRQLPTTKYKKGDIYETCAICLEDYVEGDKLRILPCAHAYHCKCIKPWLLHNRRTCPICKRKVILPGMDPNSDSEAEDEGVNATERTPLLAGSGGGGGGGGTFGNSPSLYHRQTGATPAVQVCSNNPLILHTASFHHEDTSMPTSSSCPTHVSIAHSLNRDVDSSSLSSGAEDEVQVRPSQPASAQGESQHHLRL</sequence>